<reference evidence="2 3" key="1">
    <citation type="journal article" date="2018" name="Nat. Biotechnol.">
        <title>A standardized bacterial taxonomy based on genome phylogeny substantially revises the tree of life.</title>
        <authorList>
            <person name="Parks D.H."/>
            <person name="Chuvochina M."/>
            <person name="Waite D.W."/>
            <person name="Rinke C."/>
            <person name="Skarshewski A."/>
            <person name="Chaumeil P.A."/>
            <person name="Hugenholtz P."/>
        </authorList>
    </citation>
    <scope>NUCLEOTIDE SEQUENCE [LARGE SCALE GENOMIC DNA]</scope>
    <source>
        <strain evidence="2">UBA9905</strain>
    </source>
</reference>
<dbReference type="AlphaFoldDB" id="A0A3D3TJ52"/>
<feature type="domain" description="Oxidoreductase molybdopterin-binding" evidence="1">
    <location>
        <begin position="59"/>
        <end position="176"/>
    </location>
</feature>
<accession>A0A3D3TJ52</accession>
<sequence length="186" mass="21844">MRKFVLVVLLIAIMLFGSEEQRVFAFLATSSKKKLLTEHYILLTSLIQQILVRYFPYFMNYTELQELQHVEKLVTLQCVEGWTRKMLSEGIPLIDLIEKADPDDRVTNVIFKSTDGFTTTLTLDYIGERNIILADKLNGIELPPAQGFPFIVVAKDKWGYKWARWVEEIELSDDDKYRDYWEEFGY</sequence>
<dbReference type="Proteomes" id="UP000264215">
    <property type="component" value="Unassembled WGS sequence"/>
</dbReference>
<feature type="non-terminal residue" evidence="2">
    <location>
        <position position="186"/>
    </location>
</feature>
<dbReference type="PANTHER" id="PTHR43032">
    <property type="entry name" value="PROTEIN-METHIONINE-SULFOXIDE REDUCTASE"/>
    <property type="match status" value="1"/>
</dbReference>
<dbReference type="Gene3D" id="3.90.420.10">
    <property type="entry name" value="Oxidoreductase, molybdopterin-binding domain"/>
    <property type="match status" value="1"/>
</dbReference>
<dbReference type="SUPFAM" id="SSF56524">
    <property type="entry name" value="Oxidoreductase molybdopterin-binding domain"/>
    <property type="match status" value="1"/>
</dbReference>
<organism evidence="2 3">
    <name type="scientific">Mesotoga infera</name>
    <dbReference type="NCBI Taxonomy" id="1236046"/>
    <lineage>
        <taxon>Bacteria</taxon>
        <taxon>Thermotogati</taxon>
        <taxon>Thermotogota</taxon>
        <taxon>Thermotogae</taxon>
        <taxon>Kosmotogales</taxon>
        <taxon>Kosmotogaceae</taxon>
        <taxon>Mesotoga</taxon>
    </lineage>
</organism>
<protein>
    <recommendedName>
        <fullName evidence="1">Oxidoreductase molybdopterin-binding domain-containing protein</fullName>
    </recommendedName>
</protein>
<gene>
    <name evidence="2" type="ORF">DIT26_00990</name>
</gene>
<evidence type="ECO:0000313" key="3">
    <source>
        <dbReference type="Proteomes" id="UP000264215"/>
    </source>
</evidence>
<evidence type="ECO:0000313" key="2">
    <source>
        <dbReference type="EMBL" id="HCO69158.1"/>
    </source>
</evidence>
<dbReference type="Pfam" id="PF00174">
    <property type="entry name" value="Oxidored_molyb"/>
    <property type="match status" value="1"/>
</dbReference>
<evidence type="ECO:0000259" key="1">
    <source>
        <dbReference type="Pfam" id="PF00174"/>
    </source>
</evidence>
<dbReference type="InterPro" id="IPR036374">
    <property type="entry name" value="OxRdtase_Mopterin-bd_sf"/>
</dbReference>
<dbReference type="InterPro" id="IPR000572">
    <property type="entry name" value="OxRdtase_Mopterin-bd_dom"/>
</dbReference>
<dbReference type="PANTHER" id="PTHR43032:SF2">
    <property type="entry name" value="BLL0505 PROTEIN"/>
    <property type="match status" value="1"/>
</dbReference>
<proteinExistence type="predicted"/>
<name>A0A3D3TJ52_9BACT</name>
<dbReference type="EMBL" id="DQBS01000024">
    <property type="protein sequence ID" value="HCO69158.1"/>
    <property type="molecule type" value="Genomic_DNA"/>
</dbReference>
<comment type="caution">
    <text evidence="2">The sequence shown here is derived from an EMBL/GenBank/DDBJ whole genome shotgun (WGS) entry which is preliminary data.</text>
</comment>